<keyword evidence="4" id="KW-0256">Endoplasmic reticulum</keyword>
<feature type="transmembrane region" description="Helical" evidence="7">
    <location>
        <begin position="372"/>
        <end position="392"/>
    </location>
</feature>
<feature type="transmembrane region" description="Helical" evidence="7">
    <location>
        <begin position="326"/>
        <end position="351"/>
    </location>
</feature>
<evidence type="ECO:0000313" key="9">
    <source>
        <dbReference type="EMBL" id="CAD8085109.1"/>
    </source>
</evidence>
<keyword evidence="3" id="KW-0378">Hydrolase</keyword>
<dbReference type="Proteomes" id="UP000688137">
    <property type="component" value="Unassembled WGS sequence"/>
</dbReference>
<evidence type="ECO:0000256" key="2">
    <source>
        <dbReference type="ARBA" id="ARBA00022692"/>
    </source>
</evidence>
<gene>
    <name evidence="9" type="ORF">PPRIM_AZ9-3.1.T0730152</name>
</gene>
<evidence type="ECO:0000256" key="6">
    <source>
        <dbReference type="ARBA" id="ARBA00023136"/>
    </source>
</evidence>
<comment type="caution">
    <text evidence="9">The sequence shown here is derived from an EMBL/GenBank/DDBJ whole genome shotgun (WGS) entry which is preliminary data.</text>
</comment>
<dbReference type="GO" id="GO:0005789">
    <property type="term" value="C:endoplasmic reticulum membrane"/>
    <property type="evidence" value="ECO:0007669"/>
    <property type="project" value="UniProtKB-SubCell"/>
</dbReference>
<feature type="domain" description="Phosphatidic acid phosphatase type 2/haloperoxidase" evidence="8">
    <location>
        <begin position="79"/>
        <end position="243"/>
    </location>
</feature>
<organism evidence="9 10">
    <name type="scientific">Paramecium primaurelia</name>
    <dbReference type="NCBI Taxonomy" id="5886"/>
    <lineage>
        <taxon>Eukaryota</taxon>
        <taxon>Sar</taxon>
        <taxon>Alveolata</taxon>
        <taxon>Ciliophora</taxon>
        <taxon>Intramacronucleata</taxon>
        <taxon>Oligohymenophorea</taxon>
        <taxon>Peniculida</taxon>
        <taxon>Parameciidae</taxon>
        <taxon>Paramecium</taxon>
    </lineage>
</organism>
<dbReference type="GO" id="GO:0042392">
    <property type="term" value="F:sphingosine-1-phosphate phosphatase activity"/>
    <property type="evidence" value="ECO:0007669"/>
    <property type="project" value="TreeGrafter"/>
</dbReference>
<feature type="transmembrane region" description="Helical" evidence="7">
    <location>
        <begin position="272"/>
        <end position="291"/>
    </location>
</feature>
<proteinExistence type="predicted"/>
<comment type="subcellular location">
    <subcellularLocation>
        <location evidence="1">Endoplasmic reticulum membrane</location>
        <topology evidence="1">Multi-pass membrane protein</topology>
    </subcellularLocation>
</comment>
<feature type="transmembrane region" description="Helical" evidence="7">
    <location>
        <begin position="398"/>
        <end position="420"/>
    </location>
</feature>
<keyword evidence="5 7" id="KW-1133">Transmembrane helix</keyword>
<name>A0A8S1N0S6_PARPR</name>
<dbReference type="AlphaFoldDB" id="A0A8S1N0S6"/>
<protein>
    <recommendedName>
        <fullName evidence="8">Phosphatidic acid phosphatase type 2/haloperoxidase domain-containing protein</fullName>
    </recommendedName>
</protein>
<evidence type="ECO:0000256" key="1">
    <source>
        <dbReference type="ARBA" id="ARBA00004477"/>
    </source>
</evidence>
<evidence type="ECO:0000256" key="4">
    <source>
        <dbReference type="ARBA" id="ARBA00022824"/>
    </source>
</evidence>
<dbReference type="InterPro" id="IPR000326">
    <property type="entry name" value="PAP2/HPO"/>
</dbReference>
<keyword evidence="10" id="KW-1185">Reference proteome</keyword>
<dbReference type="PANTHER" id="PTHR14969">
    <property type="entry name" value="SPHINGOSINE-1-PHOSPHATE PHOSPHOHYDROLASE"/>
    <property type="match status" value="1"/>
</dbReference>
<dbReference type="EMBL" id="CAJJDM010000076">
    <property type="protein sequence ID" value="CAD8085109.1"/>
    <property type="molecule type" value="Genomic_DNA"/>
</dbReference>
<sequence length="468" mass="54074">MNKIILSILYTSLLIAYIVIDIAFNDELWDVSKSFALSMQKSIPVFEQLVYEFFSDIVFIPPIAAFYCFIYDDNKLNSLLYLSVVVTSVTTNEILKNIYHQARPYMIEPEIKSLKCNSDYGKPSGHSQNSLVMLILMPVLLFPSIKQLRRNKVQVEFQENLDKGESHSGYTIYSIKTSEIRNSQQQVNTNIQSKCKIAMKLMLIIFILLSIVMTGISRIFLGVHSLGQVILGWVWGIYITLMYIFVIHDPLKQYILKLLNPQRNRLEEINHFIPMSFFLLLILLGLSLGLLKLNSLVYYDKQDMSKWIARINECQSTHYTKDSPQILFNSCFQLTAIGAVITGLLVGAMLAQGSYEEGLFNKWRQKLPKMQHFKRLLLLLLPYLFLIPFLFIQSNSVVIQLICKILPLSFGAGFIINGVFPTLLRRFNLQIPGDFLFLCQRKYLLGDQSQNSLYQQIKEYNDQYQHTL</sequence>
<keyword evidence="6 7" id="KW-0472">Membrane</keyword>
<evidence type="ECO:0000256" key="3">
    <source>
        <dbReference type="ARBA" id="ARBA00022801"/>
    </source>
</evidence>
<accession>A0A8S1N0S6</accession>
<feature type="transmembrane region" description="Helical" evidence="7">
    <location>
        <begin position="233"/>
        <end position="251"/>
    </location>
</feature>
<dbReference type="OMA" id="IAYIVID"/>
<reference evidence="9" key="1">
    <citation type="submission" date="2021-01" db="EMBL/GenBank/DDBJ databases">
        <authorList>
            <consortium name="Genoscope - CEA"/>
            <person name="William W."/>
        </authorList>
    </citation>
    <scope>NUCLEOTIDE SEQUENCE</scope>
</reference>
<evidence type="ECO:0000259" key="8">
    <source>
        <dbReference type="Pfam" id="PF01569"/>
    </source>
</evidence>
<dbReference type="CDD" id="cd01610">
    <property type="entry name" value="PAP2_like"/>
    <property type="match status" value="1"/>
</dbReference>
<evidence type="ECO:0000256" key="5">
    <source>
        <dbReference type="ARBA" id="ARBA00022989"/>
    </source>
</evidence>
<dbReference type="PANTHER" id="PTHR14969:SF28">
    <property type="entry name" value="DIHYDROSPHINGOSINE 1-PHOSPHATE PHOSPHATASE LCB3-RELATED"/>
    <property type="match status" value="1"/>
</dbReference>
<evidence type="ECO:0000256" key="7">
    <source>
        <dbReference type="SAM" id="Phobius"/>
    </source>
</evidence>
<feature type="transmembrane region" description="Helical" evidence="7">
    <location>
        <begin position="201"/>
        <end position="221"/>
    </location>
</feature>
<keyword evidence="2 7" id="KW-0812">Transmembrane</keyword>
<evidence type="ECO:0000313" key="10">
    <source>
        <dbReference type="Proteomes" id="UP000688137"/>
    </source>
</evidence>
<dbReference type="Pfam" id="PF01569">
    <property type="entry name" value="PAP2"/>
    <property type="match status" value="1"/>
</dbReference>
<feature type="transmembrane region" description="Helical" evidence="7">
    <location>
        <begin position="49"/>
        <end position="70"/>
    </location>
</feature>